<proteinExistence type="predicted"/>
<reference evidence="1 2" key="1">
    <citation type="submission" date="2015-09" db="EMBL/GenBank/DDBJ databases">
        <title>Aphanizomenon flos-aquae WA102.</title>
        <authorList>
            <person name="Driscoll C."/>
        </authorList>
    </citation>
    <scope>NUCLEOTIDE SEQUENCE [LARGE SCALE GENOMIC DNA]</scope>
    <source>
        <strain evidence="1">WA102</strain>
    </source>
</reference>
<organism evidence="1 2">
    <name type="scientific">Aphanizomenon flos-aquae WA102</name>
    <dbReference type="NCBI Taxonomy" id="1710896"/>
    <lineage>
        <taxon>Bacteria</taxon>
        <taxon>Bacillati</taxon>
        <taxon>Cyanobacteriota</taxon>
        <taxon>Cyanophyceae</taxon>
        <taxon>Nostocales</taxon>
        <taxon>Aphanizomenonaceae</taxon>
        <taxon>Aphanizomenon</taxon>
    </lineage>
</organism>
<dbReference type="AlphaFoldDB" id="A0A1B7X0J3"/>
<evidence type="ECO:0000313" key="1">
    <source>
        <dbReference type="EMBL" id="OBQ42830.1"/>
    </source>
</evidence>
<name>A0A1B7X0J3_APHFL</name>
<sequence>MQHHGLKKVFPQKTARTIVSFVLSTKILVEGYTILKRLVAEQAIAVVSYMKTSSYHQTYTLMTFKLVTRPRPYTLPTLTRK</sequence>
<dbReference type="EMBL" id="LJOW01000083">
    <property type="protein sequence ID" value="OBQ42830.1"/>
    <property type="molecule type" value="Genomic_DNA"/>
</dbReference>
<comment type="caution">
    <text evidence="1">The sequence shown here is derived from an EMBL/GenBank/DDBJ whole genome shotgun (WGS) entry which is preliminary data.</text>
</comment>
<accession>A0A1B7X0J3</accession>
<gene>
    <name evidence="1" type="ORF">AN484_15655</name>
</gene>
<evidence type="ECO:0000313" key="2">
    <source>
        <dbReference type="Proteomes" id="UP000092093"/>
    </source>
</evidence>
<protein>
    <submittedName>
        <fullName evidence="1">Uncharacterized protein</fullName>
    </submittedName>
</protein>
<dbReference type="Proteomes" id="UP000092093">
    <property type="component" value="Unassembled WGS sequence"/>
</dbReference>